<feature type="domain" description="SLH" evidence="3">
    <location>
        <begin position="700"/>
        <end position="760"/>
    </location>
</feature>
<proteinExistence type="predicted"/>
<dbReference type="Proteomes" id="UP000184536">
    <property type="component" value="Unassembled WGS sequence"/>
</dbReference>
<evidence type="ECO:0000259" key="3">
    <source>
        <dbReference type="PROSITE" id="PS51272"/>
    </source>
</evidence>
<sequence length="760" mass="87805">MTTKRVLSILIVLVLVLGNMVLAFAEEKNNGQTELKAKILKDEAKAAAEKVLTEYFKQEIDDKKFQSRYELRSDYELPGNPIWEIYWDYNSSDKGLHIRAVIDGTTGKVLDINRHEYTFGQDQSAVAAITEEEARKTAVEFLQKINPEEFKEVKPVEDSMNMYYGGYYPRNYYFRYVRMVNDIEFERNYINVEIDGMKGTVSSYSCRWYDTLNVPSKEGIVGVEKAAEVFAKDIKMELSYLPQRKDPNFYDQKVERAKLVYVPSYAKGYVVDAKEGAMLNWRGQTTLEAKTKDLTQKQKEDILKSAKPAVRQSKEIDKDRAAKIMEEIIKEFMGEGYEIESMRYLSGENFWESSGNHAWSGQFVKKDSARRYEEGGSITINAFTEELISIYSHYWYGPSPEPFEPKLDWEAAYDKAIEAIGTYFPTKIRNIQTEQTYVKHEQYIDGKLVQEQSYYFHFPRTINGIIYGQDNITVSVDIKTGQIREMRCSWNEDLIFQTAQGAMARDAALKIFLDNHEPQLIYTMFNTSEDARNPKMETKLVYRLKAKNTAYPYYQMDAFTGKFLDFNGEEIKETGSDFKEKIKGHWAEKELSVLASQGIIDPKTFDPNKKLTRMEAIKLMLTARNYRIYMNQEVEDLKFTNISKSDKNYKELQMAVRYGLLENKEAAFDADAVITREEMAVLLIRLMQMENLAKIKEIYVLPFKDANKVSPDKIGYIALCKGLGLISGSDGFFRPQDEATMAELAAAVYKGLSTIRNLRY</sequence>
<feature type="chain" id="PRO_5013359522" evidence="2">
    <location>
        <begin position="26"/>
        <end position="760"/>
    </location>
</feature>
<dbReference type="Pfam" id="PF00395">
    <property type="entry name" value="SLH"/>
    <property type="match status" value="3"/>
</dbReference>
<dbReference type="InterPro" id="IPR001119">
    <property type="entry name" value="SLH_dom"/>
</dbReference>
<feature type="domain" description="SLH" evidence="3">
    <location>
        <begin position="635"/>
        <end position="697"/>
    </location>
</feature>
<dbReference type="Pfam" id="PF16244">
    <property type="entry name" value="DUF4901"/>
    <property type="match status" value="1"/>
</dbReference>
<name>A0A1M6DHP6_9FIRM</name>
<evidence type="ECO:0000313" key="4">
    <source>
        <dbReference type="EMBL" id="SHI72806.1"/>
    </source>
</evidence>
<feature type="signal peptide" evidence="2">
    <location>
        <begin position="1"/>
        <end position="25"/>
    </location>
</feature>
<dbReference type="InterPro" id="IPR032599">
    <property type="entry name" value="YcdB/YcdC_rep_domain"/>
</dbReference>
<evidence type="ECO:0000256" key="2">
    <source>
        <dbReference type="SAM" id="SignalP"/>
    </source>
</evidence>
<dbReference type="PROSITE" id="PS51272">
    <property type="entry name" value="SLH"/>
    <property type="match status" value="3"/>
</dbReference>
<keyword evidence="5" id="KW-1185">Reference proteome</keyword>
<reference evidence="5" key="1">
    <citation type="submission" date="2016-11" db="EMBL/GenBank/DDBJ databases">
        <authorList>
            <person name="Varghese N."/>
            <person name="Submissions S."/>
        </authorList>
    </citation>
    <scope>NUCLEOTIDE SEQUENCE [LARGE SCALE GENOMIC DNA]</scope>
    <source>
        <strain evidence="5">DSM 17957</strain>
    </source>
</reference>
<protein>
    <submittedName>
        <fullName evidence="4">S-layer homology domain-containing protein</fullName>
    </submittedName>
</protein>
<gene>
    <name evidence="4" type="ORF">SAMN02745975_00460</name>
</gene>
<keyword evidence="2" id="KW-0732">Signal</keyword>
<dbReference type="EMBL" id="FQZV01000006">
    <property type="protein sequence ID" value="SHI72806.1"/>
    <property type="molecule type" value="Genomic_DNA"/>
</dbReference>
<dbReference type="STRING" id="1121919.SAMN02745975_00460"/>
<dbReference type="AlphaFoldDB" id="A0A1M6DHP6"/>
<organism evidence="4 5">
    <name type="scientific">Geosporobacter subterraneus DSM 17957</name>
    <dbReference type="NCBI Taxonomy" id="1121919"/>
    <lineage>
        <taxon>Bacteria</taxon>
        <taxon>Bacillati</taxon>
        <taxon>Bacillota</taxon>
        <taxon>Clostridia</taxon>
        <taxon>Peptostreptococcales</taxon>
        <taxon>Thermotaleaceae</taxon>
        <taxon>Geosporobacter</taxon>
    </lineage>
</organism>
<evidence type="ECO:0000256" key="1">
    <source>
        <dbReference type="ARBA" id="ARBA00022737"/>
    </source>
</evidence>
<evidence type="ECO:0000313" key="5">
    <source>
        <dbReference type="Proteomes" id="UP000184536"/>
    </source>
</evidence>
<accession>A0A1M6DHP6</accession>
<feature type="domain" description="SLH" evidence="3">
    <location>
        <begin position="574"/>
        <end position="634"/>
    </location>
</feature>
<dbReference type="RefSeq" id="WP_190014087.1">
    <property type="nucleotide sequence ID" value="NZ_FQZV01000006.1"/>
</dbReference>
<keyword evidence="1" id="KW-0677">Repeat</keyword>